<gene>
    <name evidence="1" type="ORF">GCM10011529_29000</name>
</gene>
<dbReference type="InterPro" id="IPR001451">
    <property type="entry name" value="Hexapep"/>
</dbReference>
<keyword evidence="2" id="KW-1185">Reference proteome</keyword>
<protein>
    <submittedName>
        <fullName evidence="1">Gamma carbonic anhydrase family protein</fullName>
    </submittedName>
</protein>
<dbReference type="PANTHER" id="PTHR13061:SF29">
    <property type="entry name" value="GAMMA CARBONIC ANHYDRASE-LIKE 1, MITOCHONDRIAL-RELATED"/>
    <property type="match status" value="1"/>
</dbReference>
<reference evidence="1" key="2">
    <citation type="submission" date="2020-09" db="EMBL/GenBank/DDBJ databases">
        <authorList>
            <person name="Sun Q."/>
            <person name="Zhou Y."/>
        </authorList>
    </citation>
    <scope>NUCLEOTIDE SEQUENCE</scope>
    <source>
        <strain evidence="1">CGMCC 1.15519</strain>
    </source>
</reference>
<organism evidence="1 2">
    <name type="scientific">Sandarakinorhabdus glacialis</name>
    <dbReference type="NCBI Taxonomy" id="1614636"/>
    <lineage>
        <taxon>Bacteria</taxon>
        <taxon>Pseudomonadati</taxon>
        <taxon>Pseudomonadota</taxon>
        <taxon>Alphaproteobacteria</taxon>
        <taxon>Sphingomonadales</taxon>
        <taxon>Sphingosinicellaceae</taxon>
        <taxon>Sandarakinorhabdus</taxon>
    </lineage>
</organism>
<accession>A0A916ZZY9</accession>
<proteinExistence type="predicted"/>
<comment type="caution">
    <text evidence="1">The sequence shown here is derived from an EMBL/GenBank/DDBJ whole genome shotgun (WGS) entry which is preliminary data.</text>
</comment>
<dbReference type="CDD" id="cd04645">
    <property type="entry name" value="LbH_gamma_CA_like"/>
    <property type="match status" value="1"/>
</dbReference>
<dbReference type="AlphaFoldDB" id="A0A916ZZY9"/>
<dbReference type="Proteomes" id="UP000635071">
    <property type="component" value="Unassembled WGS sequence"/>
</dbReference>
<evidence type="ECO:0000313" key="1">
    <source>
        <dbReference type="EMBL" id="GGE20528.1"/>
    </source>
</evidence>
<dbReference type="InterPro" id="IPR050484">
    <property type="entry name" value="Transf_Hexapept/Carb_Anhydrase"/>
</dbReference>
<dbReference type="RefSeq" id="WP_188763989.1">
    <property type="nucleotide sequence ID" value="NZ_BMJM01000014.1"/>
</dbReference>
<sequence length="172" mass="18299">MSIHPFGDKHPLIAPTAFIAPGARVIGDVTIGDEASIWYNVVLRGDVERITIGVRTNIQDGSVVHVTTNRYATLIGDDVLIGHLAMIHGCVLENHAFIGLGAIVMDDCVVETDAMLAAGALLTPGKRIGSRELWAGRPAKLLRMLSDEDVARNRSAAAGYVALAKLHRASLA</sequence>
<dbReference type="SUPFAM" id="SSF51161">
    <property type="entry name" value="Trimeric LpxA-like enzymes"/>
    <property type="match status" value="1"/>
</dbReference>
<evidence type="ECO:0000313" key="2">
    <source>
        <dbReference type="Proteomes" id="UP000635071"/>
    </source>
</evidence>
<dbReference type="Pfam" id="PF00132">
    <property type="entry name" value="Hexapep"/>
    <property type="match status" value="1"/>
</dbReference>
<dbReference type="PANTHER" id="PTHR13061">
    <property type="entry name" value="DYNACTIN SUBUNIT P25"/>
    <property type="match status" value="1"/>
</dbReference>
<reference evidence="1" key="1">
    <citation type="journal article" date="2014" name="Int. J. Syst. Evol. Microbiol.">
        <title>Complete genome sequence of Corynebacterium casei LMG S-19264T (=DSM 44701T), isolated from a smear-ripened cheese.</title>
        <authorList>
            <consortium name="US DOE Joint Genome Institute (JGI-PGF)"/>
            <person name="Walter F."/>
            <person name="Albersmeier A."/>
            <person name="Kalinowski J."/>
            <person name="Ruckert C."/>
        </authorList>
    </citation>
    <scope>NUCLEOTIDE SEQUENCE</scope>
    <source>
        <strain evidence="1">CGMCC 1.15519</strain>
    </source>
</reference>
<name>A0A916ZZY9_9SPHN</name>
<dbReference type="EMBL" id="BMJM01000014">
    <property type="protein sequence ID" value="GGE20528.1"/>
    <property type="molecule type" value="Genomic_DNA"/>
</dbReference>
<dbReference type="InterPro" id="IPR011004">
    <property type="entry name" value="Trimer_LpxA-like_sf"/>
</dbReference>
<dbReference type="Gene3D" id="2.160.10.10">
    <property type="entry name" value="Hexapeptide repeat proteins"/>
    <property type="match status" value="1"/>
</dbReference>
<dbReference type="InterPro" id="IPR047324">
    <property type="entry name" value="LbH_gamma_CA-like"/>
</dbReference>